<dbReference type="InterPro" id="IPR025352">
    <property type="entry name" value="DUF4256"/>
</dbReference>
<keyword evidence="2" id="KW-1185">Reference proteome</keyword>
<proteinExistence type="predicted"/>
<protein>
    <recommendedName>
        <fullName evidence="3">DUF4256 domain-containing protein</fullName>
    </recommendedName>
</protein>
<evidence type="ECO:0000313" key="2">
    <source>
        <dbReference type="Proteomes" id="UP001320544"/>
    </source>
</evidence>
<accession>A0ABN6ME83</accession>
<evidence type="ECO:0000313" key="1">
    <source>
        <dbReference type="EMBL" id="BDE95097.1"/>
    </source>
</evidence>
<name>A0ABN6ME83_9ACTN</name>
<gene>
    <name evidence="1" type="ORF">CE91St30_04300</name>
</gene>
<organism evidence="1 2">
    <name type="scientific">Raoultibacter timonensis</name>
    <dbReference type="NCBI Taxonomy" id="1907662"/>
    <lineage>
        <taxon>Bacteria</taxon>
        <taxon>Bacillati</taxon>
        <taxon>Actinomycetota</taxon>
        <taxon>Coriobacteriia</taxon>
        <taxon>Eggerthellales</taxon>
        <taxon>Eggerthellaceae</taxon>
        <taxon>Raoultibacter</taxon>
    </lineage>
</organism>
<reference evidence="1 2" key="1">
    <citation type="submission" date="2022-01" db="EMBL/GenBank/DDBJ databases">
        <title>Novel bile acid biosynthetic pathways are enriched in the microbiome of centenarians.</title>
        <authorList>
            <person name="Sato Y."/>
            <person name="Atarashi K."/>
            <person name="Plichta R.D."/>
            <person name="Arai Y."/>
            <person name="Sasajima S."/>
            <person name="Kearney M.S."/>
            <person name="Suda W."/>
            <person name="Takeshita K."/>
            <person name="Sasaki T."/>
            <person name="Okamoto S."/>
            <person name="Skelly N.A."/>
            <person name="Okamura Y."/>
            <person name="Vlamakis H."/>
            <person name="Li Y."/>
            <person name="Tanoue T."/>
            <person name="Takei H."/>
            <person name="Nittono H."/>
            <person name="Narushima S."/>
            <person name="Irie J."/>
            <person name="Itoh H."/>
            <person name="Moriya K."/>
            <person name="Sugiura Y."/>
            <person name="Suematsu M."/>
            <person name="Moritoki N."/>
            <person name="Shibata S."/>
            <person name="Littman R.D."/>
            <person name="Fischbach A.M."/>
            <person name="Uwamino Y."/>
            <person name="Inoue T."/>
            <person name="Honda A."/>
            <person name="Hattori M."/>
            <person name="Murai T."/>
            <person name="Xavier J.R."/>
            <person name="Hirose N."/>
            <person name="Honda K."/>
        </authorList>
    </citation>
    <scope>NUCLEOTIDE SEQUENCE [LARGE SCALE GENOMIC DNA]</scope>
    <source>
        <strain evidence="1 2">CE91-St30</strain>
    </source>
</reference>
<dbReference type="Proteomes" id="UP001320544">
    <property type="component" value="Chromosome"/>
</dbReference>
<sequence>MKRAAAALSEQQKNDLIELLEARFASHPERHATIAWPEVHARIDGNEDALRSLYLMERTEGEPDVIGMDVVTGKAVFVDCSPESPLGRRNLCYDRAALEGRKKNKPSGNAVDEARAMGIELLDEDRYRRLQALGEFDRKTSSWIETPESIRDLGGALFCDRRYDTVFVYHNGADSYYGARGFRGVLYV</sequence>
<dbReference type="RefSeq" id="WP_102379246.1">
    <property type="nucleotide sequence ID" value="NZ_AP025564.1"/>
</dbReference>
<dbReference type="EMBL" id="AP025564">
    <property type="protein sequence ID" value="BDE95097.1"/>
    <property type="molecule type" value="Genomic_DNA"/>
</dbReference>
<dbReference type="Pfam" id="PF14066">
    <property type="entry name" value="DUF4256"/>
    <property type="match status" value="1"/>
</dbReference>
<evidence type="ECO:0008006" key="3">
    <source>
        <dbReference type="Google" id="ProtNLM"/>
    </source>
</evidence>